<dbReference type="GO" id="GO:0017057">
    <property type="term" value="F:6-phosphogluconolactonase activity"/>
    <property type="evidence" value="ECO:0007669"/>
    <property type="project" value="TreeGrafter"/>
</dbReference>
<sequence length="351" mass="38612">MGQKQEGYYIFVGTYLSDEDEAIQLLLFDPDGEGTLTKVSGVKGIKNPSYLTLDQKGQHLYAVSEIDEGQIVSYSFDKEEKVLKEINRKPTLGSAPCYVSIDNEQQRVFIVNYMGGSICQYPLEADGAVGDVIDCIKHSGHSVHPERQEGPHPHTIVTIPGTTDRLVTDLGTDHLYVYRSETPDGHWSLHDEVDVVPGSGPRHVAFHPTQPVIYVIQELKSSITVYRQDEEGTLALVETVSTLPKGFTDENTASDIHVSEDGHFLYASNRGHDSIAAFQIGEKGTLDCIGHTATLGQTPRNFLLIPNSDFMLVANQDSDTIVVMKITTQGLPKPTGSQYTIEKPVCLQVLP</sequence>
<dbReference type="Pfam" id="PF10282">
    <property type="entry name" value="Lactonase"/>
    <property type="match status" value="1"/>
</dbReference>
<reference evidence="2" key="1">
    <citation type="journal article" date="2014" name="Int. J. Syst. Evol. Microbiol.">
        <title>Complete genome sequence of Corynebacterium casei LMG S-19264T (=DSM 44701T), isolated from a smear-ripened cheese.</title>
        <authorList>
            <consortium name="US DOE Joint Genome Institute (JGI-PGF)"/>
            <person name="Walter F."/>
            <person name="Albersmeier A."/>
            <person name="Kalinowski J."/>
            <person name="Ruckert C."/>
        </authorList>
    </citation>
    <scope>NUCLEOTIDE SEQUENCE</scope>
    <source>
        <strain evidence="2">CGMCC 1.12777</strain>
    </source>
</reference>
<comment type="similarity">
    <text evidence="1">Belongs to the cycloisomerase 2 family.</text>
</comment>
<dbReference type="PANTHER" id="PTHR30344:SF1">
    <property type="entry name" value="6-PHOSPHOGLUCONOLACTONASE"/>
    <property type="match status" value="1"/>
</dbReference>
<dbReference type="InterPro" id="IPR015943">
    <property type="entry name" value="WD40/YVTN_repeat-like_dom_sf"/>
</dbReference>
<dbReference type="InterPro" id="IPR019405">
    <property type="entry name" value="Lactonase_7-beta_prop"/>
</dbReference>
<dbReference type="RefSeq" id="WP_188497926.1">
    <property type="nucleotide sequence ID" value="NZ_BMFV01000021.1"/>
</dbReference>
<dbReference type="Proteomes" id="UP000656813">
    <property type="component" value="Unassembled WGS sequence"/>
</dbReference>
<accession>A0A8J3ENF7</accession>
<gene>
    <name evidence="2" type="ORF">GCM10007096_27200</name>
</gene>
<dbReference type="AlphaFoldDB" id="A0A8J3ENF7"/>
<name>A0A8J3ENF7_9BACL</name>
<dbReference type="InterPro" id="IPR050282">
    <property type="entry name" value="Cycloisomerase_2"/>
</dbReference>
<dbReference type="Gene3D" id="2.130.10.10">
    <property type="entry name" value="YVTN repeat-like/Quinoprotein amine dehydrogenase"/>
    <property type="match status" value="1"/>
</dbReference>
<keyword evidence="3" id="KW-1185">Reference proteome</keyword>
<proteinExistence type="inferred from homology"/>
<dbReference type="SUPFAM" id="SSF51004">
    <property type="entry name" value="C-terminal (heme d1) domain of cytochrome cd1-nitrite reductase"/>
    <property type="match status" value="1"/>
</dbReference>
<protein>
    <submittedName>
        <fullName evidence="2">3-carboxymuconate cyclase</fullName>
    </submittedName>
</protein>
<dbReference type="PANTHER" id="PTHR30344">
    <property type="entry name" value="6-PHOSPHOGLUCONOLACTONASE-RELATED"/>
    <property type="match status" value="1"/>
</dbReference>
<organism evidence="2 3">
    <name type="scientific">Pullulanibacillus pueri</name>
    <dbReference type="NCBI Taxonomy" id="1437324"/>
    <lineage>
        <taxon>Bacteria</taxon>
        <taxon>Bacillati</taxon>
        <taxon>Bacillota</taxon>
        <taxon>Bacilli</taxon>
        <taxon>Bacillales</taxon>
        <taxon>Sporolactobacillaceae</taxon>
        <taxon>Pullulanibacillus</taxon>
    </lineage>
</organism>
<comment type="caution">
    <text evidence="2">The sequence shown here is derived from an EMBL/GenBank/DDBJ whole genome shotgun (WGS) entry which is preliminary data.</text>
</comment>
<evidence type="ECO:0000256" key="1">
    <source>
        <dbReference type="ARBA" id="ARBA00005564"/>
    </source>
</evidence>
<evidence type="ECO:0000313" key="3">
    <source>
        <dbReference type="Proteomes" id="UP000656813"/>
    </source>
</evidence>
<reference evidence="2" key="2">
    <citation type="submission" date="2020-09" db="EMBL/GenBank/DDBJ databases">
        <authorList>
            <person name="Sun Q."/>
            <person name="Zhou Y."/>
        </authorList>
    </citation>
    <scope>NUCLEOTIDE SEQUENCE</scope>
    <source>
        <strain evidence="2">CGMCC 1.12777</strain>
    </source>
</reference>
<dbReference type="EMBL" id="BMFV01000021">
    <property type="protein sequence ID" value="GGH84344.1"/>
    <property type="molecule type" value="Genomic_DNA"/>
</dbReference>
<dbReference type="InterPro" id="IPR011048">
    <property type="entry name" value="Haem_d1_sf"/>
</dbReference>
<evidence type="ECO:0000313" key="2">
    <source>
        <dbReference type="EMBL" id="GGH84344.1"/>
    </source>
</evidence>